<evidence type="ECO:0000313" key="2">
    <source>
        <dbReference type="EMBL" id="UNP29468.1"/>
    </source>
</evidence>
<keyword evidence="3" id="KW-1185">Reference proteome</keyword>
<proteinExistence type="predicted"/>
<name>A0ABY3XET4_9GAMM</name>
<keyword evidence="1" id="KW-0732">Signal</keyword>
<reference evidence="2 3" key="1">
    <citation type="submission" date="2022-03" db="EMBL/GenBank/DDBJ databases">
        <title>Complete genome sequence of Lysobacter capsici VKM B-2533 and Lysobacter gummosus 10.1.1, promising sources of lytic agents.</title>
        <authorList>
            <person name="Tarlachkov S.V."/>
            <person name="Kudryakova I.V."/>
            <person name="Afoshin A.S."/>
            <person name="Leontyevskaya E.A."/>
            <person name="Leontyevskaya N.V."/>
        </authorList>
    </citation>
    <scope>NUCLEOTIDE SEQUENCE [LARGE SCALE GENOMIC DNA]</scope>
    <source>
        <strain evidence="2 3">10.1.1</strain>
    </source>
</reference>
<dbReference type="RefSeq" id="WP_148649122.1">
    <property type="nucleotide sequence ID" value="NZ_CP011131.1"/>
</dbReference>
<dbReference type="Proteomes" id="UP000829194">
    <property type="component" value="Chromosome"/>
</dbReference>
<dbReference type="EMBL" id="CP093547">
    <property type="protein sequence ID" value="UNP29468.1"/>
    <property type="molecule type" value="Genomic_DNA"/>
</dbReference>
<feature type="chain" id="PRO_5047350611" description="Secreted protein" evidence="1">
    <location>
        <begin position="25"/>
        <end position="219"/>
    </location>
</feature>
<protein>
    <recommendedName>
        <fullName evidence="4">Secreted protein</fullName>
    </recommendedName>
</protein>
<organism evidence="2 3">
    <name type="scientific">Lysobacter gummosus</name>
    <dbReference type="NCBI Taxonomy" id="262324"/>
    <lineage>
        <taxon>Bacteria</taxon>
        <taxon>Pseudomonadati</taxon>
        <taxon>Pseudomonadota</taxon>
        <taxon>Gammaproteobacteria</taxon>
        <taxon>Lysobacterales</taxon>
        <taxon>Lysobacteraceae</taxon>
        <taxon>Lysobacter</taxon>
    </lineage>
</organism>
<gene>
    <name evidence="2" type="ORF">MOV92_23900</name>
</gene>
<evidence type="ECO:0000256" key="1">
    <source>
        <dbReference type="SAM" id="SignalP"/>
    </source>
</evidence>
<feature type="signal peptide" evidence="1">
    <location>
        <begin position="1"/>
        <end position="24"/>
    </location>
</feature>
<sequence length="219" mass="23828">MNFPASLVAATCPAVLAASLAAGAAERVRVPSDIELRHGANEVVAKVDECRIRLKIDGGDYFWTSPSSADAVFYRPDGKFTRAHAPYLQKPDVETYSGVYWDYIKPRPHDEPWFGLRCTASTAEPSTYVDANCPARKQGGAWILTEAAARLPKAAIEPIEGKGWDGFVVSFESKTPGLRSLTFCAVGANTLMGQANYPSGRKQGLESIKQVLRTVEFVD</sequence>
<evidence type="ECO:0000313" key="3">
    <source>
        <dbReference type="Proteomes" id="UP000829194"/>
    </source>
</evidence>
<accession>A0ABY3XET4</accession>
<evidence type="ECO:0008006" key="4">
    <source>
        <dbReference type="Google" id="ProtNLM"/>
    </source>
</evidence>